<accession>E8LWY5</accession>
<dbReference type="AlphaFoldDB" id="E8LWY5"/>
<dbReference type="Proteomes" id="UP000004371">
    <property type="component" value="Unassembled WGS sequence"/>
</dbReference>
<comment type="caution">
    <text evidence="1">The sequence shown here is derived from an EMBL/GenBank/DDBJ whole genome shotgun (WGS) entry which is preliminary data.</text>
</comment>
<keyword evidence="2" id="KW-1185">Reference proteome</keyword>
<protein>
    <submittedName>
        <fullName evidence="1">Adenylate kinase</fullName>
    </submittedName>
</protein>
<dbReference type="EMBL" id="AEVS01000077">
    <property type="protein sequence ID" value="EGA64886.1"/>
    <property type="molecule type" value="Genomic_DNA"/>
</dbReference>
<dbReference type="Gene3D" id="3.40.50.300">
    <property type="entry name" value="P-loop containing nucleotide triphosphate hydrolases"/>
    <property type="match status" value="1"/>
</dbReference>
<proteinExistence type="predicted"/>
<keyword evidence="1" id="KW-0808">Transferase</keyword>
<gene>
    <name evidence="1" type="ORF">VIBR0546_17688</name>
</gene>
<dbReference type="GO" id="GO:0016301">
    <property type="term" value="F:kinase activity"/>
    <property type="evidence" value="ECO:0007669"/>
    <property type="project" value="UniProtKB-KW"/>
</dbReference>
<dbReference type="InterPro" id="IPR052922">
    <property type="entry name" value="Cytidylate_Kinase-2"/>
</dbReference>
<dbReference type="PANTHER" id="PTHR37816">
    <property type="entry name" value="YALI0E33011P"/>
    <property type="match status" value="1"/>
</dbReference>
<sequence>MERINVVGTSGSGKSTFSAQLARKLDCPHIEMDRLFWKPNWQESSDEEFFARLEDELSGARWVLDGNYNRTRDIKWREVDTVVWVNYSLWRTMFHAVTRALKRSLSGKELWPNTGNKETLRKSFFSKDSIILWTLRTYQSNRARYVADMENPQYRHIRFVTLTSPAEARRFLSQQSEKTRSSTADKTC</sequence>
<dbReference type="RefSeq" id="WP_006880364.1">
    <property type="nucleotide sequence ID" value="NZ_AEVS01000077.1"/>
</dbReference>
<name>E8LWY5_9VIBR</name>
<dbReference type="OrthoDB" id="5296079at2"/>
<evidence type="ECO:0000313" key="2">
    <source>
        <dbReference type="Proteomes" id="UP000004371"/>
    </source>
</evidence>
<dbReference type="eggNOG" id="COG0563">
    <property type="taxonomic scope" value="Bacteria"/>
</dbReference>
<dbReference type="STRING" id="945543.VIBR0546_17688"/>
<reference evidence="1 2" key="1">
    <citation type="journal article" date="2012" name="Int. J. Syst. Evol. Microbiol.">
        <title>Vibrio caribbeanicus sp. nov., isolated from the marine sponge Scleritoderma cyanea.</title>
        <authorList>
            <person name="Hoffmann M."/>
            <person name="Monday S.R."/>
            <person name="Allard M.W."/>
            <person name="Strain E.A."/>
            <person name="Whittaker P."/>
            <person name="Naum M."/>
            <person name="McCarthy P.J."/>
            <person name="Lopez J.V."/>
            <person name="Fischer M."/>
            <person name="Brown E.W."/>
        </authorList>
    </citation>
    <scope>NUCLEOTIDE SEQUENCE [LARGE SCALE GENOMIC DNA]</scope>
    <source>
        <strain evidence="1 2">LMG 20546</strain>
    </source>
</reference>
<keyword evidence="1" id="KW-0418">Kinase</keyword>
<organism evidence="1 2">
    <name type="scientific">Vibrio brasiliensis LMG 20546</name>
    <dbReference type="NCBI Taxonomy" id="945543"/>
    <lineage>
        <taxon>Bacteria</taxon>
        <taxon>Pseudomonadati</taxon>
        <taxon>Pseudomonadota</taxon>
        <taxon>Gammaproteobacteria</taxon>
        <taxon>Vibrionales</taxon>
        <taxon>Vibrionaceae</taxon>
        <taxon>Vibrio</taxon>
        <taxon>Vibrio oreintalis group</taxon>
    </lineage>
</organism>
<dbReference type="InterPro" id="IPR027417">
    <property type="entry name" value="P-loop_NTPase"/>
</dbReference>
<evidence type="ECO:0000313" key="1">
    <source>
        <dbReference type="EMBL" id="EGA64886.1"/>
    </source>
</evidence>
<dbReference type="PANTHER" id="PTHR37816:SF1">
    <property type="entry name" value="TOXIN"/>
    <property type="match status" value="1"/>
</dbReference>
<dbReference type="SUPFAM" id="SSF52540">
    <property type="entry name" value="P-loop containing nucleoside triphosphate hydrolases"/>
    <property type="match status" value="1"/>
</dbReference>